<evidence type="ECO:0000313" key="4">
    <source>
        <dbReference type="EMBL" id="MBC8431487.1"/>
    </source>
</evidence>
<sequence length="186" mass="21780">MPKGTFRFYEELNDFLPKHRRKTDFEAGFKGEKSIKDMIEALGVPHTEIDLVLVNGKSAGFNYILQDGDRVSVYPVFESFNITDVTLLRKIPLRRNKFIADINLGDIVKYMRVLGFDLYYDPLLATREIIEISKREHRIILTKNRKLLKFKDVTHGIFIRPGTTTEQIKRIIDYLDIKDNIQPFSR</sequence>
<protein>
    <submittedName>
        <fullName evidence="4">Twitching motility protein PilT</fullName>
    </submittedName>
</protein>
<reference evidence="4 5" key="1">
    <citation type="submission" date="2020-08" db="EMBL/GenBank/DDBJ databases">
        <title>Bridging the membrane lipid divide: bacteria of the FCB group superphylum have the potential to synthesize archaeal ether lipids.</title>
        <authorList>
            <person name="Villanueva L."/>
            <person name="Von Meijenfeldt F.A.B."/>
            <person name="Westbye A.B."/>
            <person name="Yadav S."/>
            <person name="Hopmans E.C."/>
            <person name="Dutilh B.E."/>
            <person name="Sinninghe Damste J.S."/>
        </authorList>
    </citation>
    <scope>NUCLEOTIDE SEQUENCE [LARGE SCALE GENOMIC DNA]</scope>
    <source>
        <strain evidence="4">NIOZ-UU17</strain>
    </source>
</reference>
<organism evidence="4 5">
    <name type="scientific">Candidatus Desulfatibia vada</name>
    <dbReference type="NCBI Taxonomy" id="2841696"/>
    <lineage>
        <taxon>Bacteria</taxon>
        <taxon>Pseudomonadati</taxon>
        <taxon>Thermodesulfobacteriota</taxon>
        <taxon>Desulfobacteria</taxon>
        <taxon>Desulfobacterales</taxon>
        <taxon>Desulfobacterales incertae sedis</taxon>
        <taxon>Candidatus Desulfatibia</taxon>
    </lineage>
</organism>
<comment type="caution">
    <text evidence="4">The sequence shown here is derived from an EMBL/GenBank/DDBJ whole genome shotgun (WGS) entry which is preliminary data.</text>
</comment>
<name>A0A8J6P1N0_9BACT</name>
<feature type="domain" description="Ubiquitin Mut7-C" evidence="3">
    <location>
        <begin position="3"/>
        <end position="80"/>
    </location>
</feature>
<dbReference type="InterPro" id="IPR016155">
    <property type="entry name" value="Mopterin_synth/thiamin_S_b"/>
</dbReference>
<dbReference type="InterPro" id="IPR012675">
    <property type="entry name" value="Beta-grasp_dom_sf"/>
</dbReference>
<dbReference type="AlphaFoldDB" id="A0A8J6P1N0"/>
<dbReference type="GO" id="GO:0003723">
    <property type="term" value="F:RNA binding"/>
    <property type="evidence" value="ECO:0007669"/>
    <property type="project" value="UniProtKB-KW"/>
</dbReference>
<dbReference type="PANTHER" id="PTHR39081:SF1">
    <property type="entry name" value="MUT7-C RNASE DOMAIN-CONTAINING PROTEIN"/>
    <property type="match status" value="1"/>
</dbReference>
<evidence type="ECO:0000313" key="5">
    <source>
        <dbReference type="Proteomes" id="UP000605201"/>
    </source>
</evidence>
<dbReference type="PANTHER" id="PTHR39081">
    <property type="entry name" value="MUT7-C DOMAIN-CONTAINING PROTEIN"/>
    <property type="match status" value="1"/>
</dbReference>
<dbReference type="Gene3D" id="3.10.20.30">
    <property type="match status" value="1"/>
</dbReference>
<dbReference type="Pfam" id="PF14451">
    <property type="entry name" value="Ub-Mut7C"/>
    <property type="match status" value="1"/>
</dbReference>
<dbReference type="Proteomes" id="UP000605201">
    <property type="component" value="Unassembled WGS sequence"/>
</dbReference>
<dbReference type="PROSITE" id="PS50889">
    <property type="entry name" value="S4"/>
    <property type="match status" value="1"/>
</dbReference>
<dbReference type="Pfam" id="PF01927">
    <property type="entry name" value="Mut7-C"/>
    <property type="match status" value="1"/>
</dbReference>
<dbReference type="InterPro" id="IPR002782">
    <property type="entry name" value="Mut7-C_RNAse_dom"/>
</dbReference>
<gene>
    <name evidence="4" type="ORF">H8D96_06165</name>
</gene>
<dbReference type="SUPFAM" id="SSF54285">
    <property type="entry name" value="MoaD/ThiS"/>
    <property type="match status" value="1"/>
</dbReference>
<evidence type="ECO:0000259" key="3">
    <source>
        <dbReference type="Pfam" id="PF14451"/>
    </source>
</evidence>
<keyword evidence="1" id="KW-0694">RNA-binding</keyword>
<evidence type="ECO:0000256" key="1">
    <source>
        <dbReference type="PROSITE-ProRule" id="PRU00182"/>
    </source>
</evidence>
<accession>A0A8J6P1N0</accession>
<proteinExistence type="predicted"/>
<dbReference type="InterPro" id="IPR027798">
    <property type="entry name" value="Ub_Mut7C"/>
</dbReference>
<feature type="domain" description="Mut7-C RNAse" evidence="2">
    <location>
        <begin position="97"/>
        <end position="186"/>
    </location>
</feature>
<evidence type="ECO:0000259" key="2">
    <source>
        <dbReference type="Pfam" id="PF01927"/>
    </source>
</evidence>
<dbReference type="EMBL" id="JACNIG010000148">
    <property type="protein sequence ID" value="MBC8431487.1"/>
    <property type="molecule type" value="Genomic_DNA"/>
</dbReference>